<gene>
    <name evidence="4" type="ORF">M569_00607</name>
</gene>
<dbReference type="GO" id="GO:0016491">
    <property type="term" value="F:oxidoreductase activity"/>
    <property type="evidence" value="ECO:0007669"/>
    <property type="project" value="UniProtKB-KW"/>
</dbReference>
<dbReference type="Proteomes" id="UP000015453">
    <property type="component" value="Unassembled WGS sequence"/>
</dbReference>
<dbReference type="InterPro" id="IPR036291">
    <property type="entry name" value="NAD(P)-bd_dom_sf"/>
</dbReference>
<dbReference type="Gene3D" id="3.90.25.10">
    <property type="entry name" value="UDP-galactose 4-epimerase, domain 1"/>
    <property type="match status" value="1"/>
</dbReference>
<feature type="non-terminal residue" evidence="4">
    <location>
        <position position="300"/>
    </location>
</feature>
<evidence type="ECO:0000256" key="1">
    <source>
        <dbReference type="ARBA" id="ARBA00022857"/>
    </source>
</evidence>
<evidence type="ECO:0000256" key="2">
    <source>
        <dbReference type="ARBA" id="ARBA00023002"/>
    </source>
</evidence>
<comment type="caution">
    <text evidence="4">The sequence shown here is derived from an EMBL/GenBank/DDBJ whole genome shotgun (WGS) entry which is preliminary data.</text>
</comment>
<dbReference type="OrthoDB" id="419598at2759"/>
<reference evidence="4 5" key="1">
    <citation type="journal article" date="2013" name="BMC Genomics">
        <title>The miniature genome of a carnivorous plant Genlisea aurea contains a low number of genes and short non-coding sequences.</title>
        <authorList>
            <person name="Leushkin E.V."/>
            <person name="Sutormin R.A."/>
            <person name="Nabieva E.R."/>
            <person name="Penin A.A."/>
            <person name="Kondrashov A.S."/>
            <person name="Logacheva M.D."/>
        </authorList>
    </citation>
    <scope>NUCLEOTIDE SEQUENCE [LARGE SCALE GENOMIC DNA]</scope>
</reference>
<evidence type="ECO:0000259" key="3">
    <source>
        <dbReference type="Pfam" id="PF05368"/>
    </source>
</evidence>
<proteinExistence type="predicted"/>
<dbReference type="EMBL" id="AUSU01000162">
    <property type="protein sequence ID" value="EPS74143.1"/>
    <property type="molecule type" value="Genomic_DNA"/>
</dbReference>
<dbReference type="PANTHER" id="PTHR43349">
    <property type="entry name" value="PINORESINOL REDUCTASE-RELATED"/>
    <property type="match status" value="1"/>
</dbReference>
<dbReference type="PANTHER" id="PTHR43349:SF34">
    <property type="entry name" value="PINORESINOL-LARICIRESINOL REDUCTASE 3-RELATED"/>
    <property type="match status" value="1"/>
</dbReference>
<name>S8EDU0_9LAMI</name>
<keyword evidence="2" id="KW-0560">Oxidoreductase</keyword>
<feature type="domain" description="NmrA-like" evidence="3">
    <location>
        <begin position="1"/>
        <end position="297"/>
    </location>
</feature>
<organism evidence="4 5">
    <name type="scientific">Genlisea aurea</name>
    <dbReference type="NCBI Taxonomy" id="192259"/>
    <lineage>
        <taxon>Eukaryota</taxon>
        <taxon>Viridiplantae</taxon>
        <taxon>Streptophyta</taxon>
        <taxon>Embryophyta</taxon>
        <taxon>Tracheophyta</taxon>
        <taxon>Spermatophyta</taxon>
        <taxon>Magnoliopsida</taxon>
        <taxon>eudicotyledons</taxon>
        <taxon>Gunneridae</taxon>
        <taxon>Pentapetalae</taxon>
        <taxon>asterids</taxon>
        <taxon>lamiids</taxon>
        <taxon>Lamiales</taxon>
        <taxon>Lentibulariaceae</taxon>
        <taxon>Genlisea</taxon>
    </lineage>
</organism>
<keyword evidence="5" id="KW-1185">Reference proteome</keyword>
<dbReference type="InterPro" id="IPR045312">
    <property type="entry name" value="PCBER-like"/>
</dbReference>
<dbReference type="CDD" id="cd05259">
    <property type="entry name" value="PCBER_SDR_a"/>
    <property type="match status" value="1"/>
</dbReference>
<accession>S8EDU0</accession>
<dbReference type="Pfam" id="PF05368">
    <property type="entry name" value="NmrA"/>
    <property type="match status" value="1"/>
</dbReference>
<evidence type="ECO:0000313" key="5">
    <source>
        <dbReference type="Proteomes" id="UP000015453"/>
    </source>
</evidence>
<evidence type="ECO:0000313" key="4">
    <source>
        <dbReference type="EMBL" id="EPS74143.1"/>
    </source>
</evidence>
<dbReference type="InterPro" id="IPR008030">
    <property type="entry name" value="NmrA-like"/>
</dbReference>
<dbReference type="SUPFAM" id="SSF51735">
    <property type="entry name" value="NAD(P)-binding Rossmann-fold domains"/>
    <property type="match status" value="1"/>
</dbReference>
<sequence length="300" mass="33896">KSRILIIGVTGNIGFELARESLKASHPTFGLVRDSSLSDQTKLQKLRFLRDEGIQILEARCFGSLQDEDALIAALKRADVVISAVSSKQILDQKLLIHAIKRAGCIKRFYPSEFGSDPDRTRVSELDRGFYSRKAEIRRLIEEERIPYTYICCNFYMSYLLPSLVQPRDGKLTVFGDGNAKAVFMKESDVAAFTISTVDDPRLLNGALHLRPSENTVSMIDLANLWEIKTGTAMTRNHVTEEQLLARIHETPYPENMDLVFIYSAFVKGDQTYFPTNGFEGTEAYPDINYTTVSQYLDTL</sequence>
<dbReference type="Gene3D" id="3.40.50.720">
    <property type="entry name" value="NAD(P)-binding Rossmann-like Domain"/>
    <property type="match status" value="1"/>
</dbReference>
<dbReference type="AlphaFoldDB" id="S8EDU0"/>
<keyword evidence="1" id="KW-0521">NADP</keyword>
<feature type="non-terminal residue" evidence="4">
    <location>
        <position position="1"/>
    </location>
</feature>
<dbReference type="InterPro" id="IPR050608">
    <property type="entry name" value="NmrA-type/Isoflavone_red_sf"/>
</dbReference>
<protein>
    <recommendedName>
        <fullName evidence="3">NmrA-like domain-containing protein</fullName>
    </recommendedName>
</protein>